<evidence type="ECO:0000256" key="1">
    <source>
        <dbReference type="ARBA" id="ARBA00004240"/>
    </source>
</evidence>
<evidence type="ECO:0000259" key="13">
    <source>
        <dbReference type="Pfam" id="PF13802"/>
    </source>
</evidence>
<dbReference type="EMBL" id="CAKOFQ010006720">
    <property type="protein sequence ID" value="CAH1964844.1"/>
    <property type="molecule type" value="Genomic_DNA"/>
</dbReference>
<dbReference type="Gene3D" id="2.60.40.1760">
    <property type="entry name" value="glycosyl hydrolase (family 31)"/>
    <property type="match status" value="1"/>
</dbReference>
<feature type="domain" description="Glycoside hydrolase family 31 N-terminal" evidence="13">
    <location>
        <begin position="74"/>
        <end position="261"/>
    </location>
</feature>
<evidence type="ECO:0000259" key="12">
    <source>
        <dbReference type="Pfam" id="PF01055"/>
    </source>
</evidence>
<keyword evidence="5 10" id="KW-0378">Hydrolase</keyword>
<name>A0A9P0K0F7_ACAOB</name>
<organism evidence="15 16">
    <name type="scientific">Acanthoscelides obtectus</name>
    <name type="common">Bean weevil</name>
    <name type="synonym">Bruchus obtectus</name>
    <dbReference type="NCBI Taxonomy" id="200917"/>
    <lineage>
        <taxon>Eukaryota</taxon>
        <taxon>Metazoa</taxon>
        <taxon>Ecdysozoa</taxon>
        <taxon>Arthropoda</taxon>
        <taxon>Hexapoda</taxon>
        <taxon>Insecta</taxon>
        <taxon>Pterygota</taxon>
        <taxon>Neoptera</taxon>
        <taxon>Endopterygota</taxon>
        <taxon>Coleoptera</taxon>
        <taxon>Polyphaga</taxon>
        <taxon>Cucujiformia</taxon>
        <taxon>Chrysomeloidea</taxon>
        <taxon>Chrysomelidae</taxon>
        <taxon>Bruchinae</taxon>
        <taxon>Bruchini</taxon>
        <taxon>Acanthoscelides</taxon>
    </lineage>
</organism>
<sequence>MLIRLYIILGVYAASSYAANHTVFKTCTQVGVCNRLRDMPSTAQWTYIKHNVNGDNTLVTVKLEIQKKTYSLFIGLLENHKVRLQLKDTSRGAKKRHEIKDVLYPDIPKSIRITTEDDDGFLTIVPNDATMRNHSVLIHKSPLVLNFTYNDKTLVVLNSSSLNMSYDKTIRDIGFTVKFEDAQKLYGLHHHAYNLELPDTTLKTVNGSHWNEPFRLWNSDARDFEADSPMALYGSVPAIYGHSKKSTAGIFLHNAAEQWVDISYSHGSASARFMVDSGSFDLFVMLGPKPEDVVKQFTDLTGRAHMPQLWTLGYHQSRWSYYTKEEVLEVVKNMTQNDFPLDAIWLDIDYTDDKKYFTWSKNFTGEDGNGVRQMLKILGDDGRKLVAIVDPHIKVDENYGVYEEGKNKHFVKVKDGRTDFVGKCWPGNSSYVDFLNSAARTYYGNHYSDNSFNHGHPEVLAGIWNDMNEPSVDDDQHEWTMPSDNRHSSKGNRKFDVEHRDIHNMYGFLHTMATHEGLINRDKNGTRPFILTRSHFAGSQRFAAMWTGDNRADWPHLKNSYSECMLSNLMGHVFCGADVPGFFGDPDPEFSYRAYQAGIWLPFFRGHAHKDAKPREPYRYEPEVQEIIRNAIRMRYKYIPTWYTLFYEHTLTGAPVIRPLFYHYPGTVNRNDHIMLGRDILARPVFEPSNETKTIEVHLPGNPPDFWYRVDDKSSKIIIAGTTEIIPYVDANTSPVFYRAGSIVVLWDYDVSSTAETVRSPRITLYVNCKDDKNHTASGRLYHDDGFSFDYENKNKHLYVDITFTEETGLKFEEVPEDPDQDSEDMKIYVDKVIYNERNSGSTYKSTRHEIDVDGNLFSNIDIVQAIRNDKELVYKLTR</sequence>
<proteinExistence type="inferred from homology"/>
<keyword evidence="4 11" id="KW-0732">Signal</keyword>
<evidence type="ECO:0000256" key="11">
    <source>
        <dbReference type="SAM" id="SignalP"/>
    </source>
</evidence>
<dbReference type="GO" id="GO:0090599">
    <property type="term" value="F:alpha-glucosidase activity"/>
    <property type="evidence" value="ECO:0007669"/>
    <property type="project" value="UniProtKB-ARBA"/>
</dbReference>
<dbReference type="Proteomes" id="UP001152888">
    <property type="component" value="Unassembled WGS sequence"/>
</dbReference>
<accession>A0A9P0K0F7</accession>
<evidence type="ECO:0000256" key="6">
    <source>
        <dbReference type="ARBA" id="ARBA00022824"/>
    </source>
</evidence>
<evidence type="ECO:0000256" key="4">
    <source>
        <dbReference type="ARBA" id="ARBA00022729"/>
    </source>
</evidence>
<dbReference type="PROSITE" id="PS00129">
    <property type="entry name" value="GLYCOSYL_HYDROL_F31_1"/>
    <property type="match status" value="1"/>
</dbReference>
<comment type="caution">
    <text evidence="15">The sequence shown here is derived from an EMBL/GenBank/DDBJ whole genome shotgun (WGS) entry which is preliminary data.</text>
</comment>
<dbReference type="InterPro" id="IPR013780">
    <property type="entry name" value="Glyco_hydro_b"/>
</dbReference>
<evidence type="ECO:0000256" key="3">
    <source>
        <dbReference type="ARBA" id="ARBA00007806"/>
    </source>
</evidence>
<keyword evidence="6" id="KW-0256">Endoplasmic reticulum</keyword>
<comment type="similarity">
    <text evidence="3 10">Belongs to the glycosyl hydrolase 31 family.</text>
</comment>
<feature type="domain" description="Glycosyl hydrolase family 31 C-terminal" evidence="14">
    <location>
        <begin position="653"/>
        <end position="744"/>
    </location>
</feature>
<keyword evidence="16" id="KW-1185">Reference proteome</keyword>
<dbReference type="CDD" id="cd14752">
    <property type="entry name" value="GH31_N"/>
    <property type="match status" value="1"/>
</dbReference>
<feature type="domain" description="Glycoside hydrolase family 31 TIM barrel" evidence="12">
    <location>
        <begin position="305"/>
        <end position="645"/>
    </location>
</feature>
<dbReference type="Gene3D" id="2.60.40.1180">
    <property type="entry name" value="Golgi alpha-mannosidase II"/>
    <property type="match status" value="2"/>
</dbReference>
<evidence type="ECO:0000313" key="16">
    <source>
        <dbReference type="Proteomes" id="UP001152888"/>
    </source>
</evidence>
<dbReference type="Pfam" id="PF13802">
    <property type="entry name" value="Gal_mutarotas_2"/>
    <property type="match status" value="1"/>
</dbReference>
<dbReference type="InterPro" id="IPR048395">
    <property type="entry name" value="Glyco_hydro_31_C"/>
</dbReference>
<evidence type="ECO:0000256" key="5">
    <source>
        <dbReference type="ARBA" id="ARBA00022801"/>
    </source>
</evidence>
<feature type="signal peptide" evidence="11">
    <location>
        <begin position="1"/>
        <end position="18"/>
    </location>
</feature>
<dbReference type="AlphaFoldDB" id="A0A9P0K0F7"/>
<dbReference type="Pfam" id="PF21365">
    <property type="entry name" value="Glyco_hydro_31_3rd"/>
    <property type="match status" value="1"/>
</dbReference>
<dbReference type="Gene3D" id="3.20.20.80">
    <property type="entry name" value="Glycosidases"/>
    <property type="match status" value="1"/>
</dbReference>
<comment type="subcellular location">
    <subcellularLocation>
        <location evidence="1">Endoplasmic reticulum</location>
    </subcellularLocation>
</comment>
<dbReference type="OrthoDB" id="3237269at2759"/>
<dbReference type="SUPFAM" id="SSF51011">
    <property type="entry name" value="Glycosyl hydrolase domain"/>
    <property type="match status" value="1"/>
</dbReference>
<dbReference type="InterPro" id="IPR025887">
    <property type="entry name" value="Glyco_hydro_31_N_dom"/>
</dbReference>
<evidence type="ECO:0000256" key="7">
    <source>
        <dbReference type="ARBA" id="ARBA00023180"/>
    </source>
</evidence>
<dbReference type="PANTHER" id="PTHR22762">
    <property type="entry name" value="ALPHA-GLUCOSIDASE"/>
    <property type="match status" value="1"/>
</dbReference>
<dbReference type="SUPFAM" id="SSF74650">
    <property type="entry name" value="Galactose mutarotase-like"/>
    <property type="match status" value="1"/>
</dbReference>
<comment type="pathway">
    <text evidence="2">Glycan metabolism; N-glycan metabolism.</text>
</comment>
<keyword evidence="8 10" id="KW-0326">Glycosidase</keyword>
<dbReference type="Pfam" id="PF01055">
    <property type="entry name" value="Glyco_hydro_31_2nd"/>
    <property type="match status" value="1"/>
</dbReference>
<evidence type="ECO:0000256" key="8">
    <source>
        <dbReference type="ARBA" id="ARBA00023295"/>
    </source>
</evidence>
<gene>
    <name evidence="15" type="ORF">ACAOBT_LOCUS6037</name>
</gene>
<dbReference type="InterPro" id="IPR000322">
    <property type="entry name" value="Glyco_hydro_31_TIM"/>
</dbReference>
<dbReference type="GO" id="GO:0030246">
    <property type="term" value="F:carbohydrate binding"/>
    <property type="evidence" value="ECO:0007669"/>
    <property type="project" value="InterPro"/>
</dbReference>
<evidence type="ECO:0000256" key="9">
    <source>
        <dbReference type="ARBA" id="ARBA00042895"/>
    </source>
</evidence>
<dbReference type="InterPro" id="IPR030458">
    <property type="entry name" value="Glyco_hydro_31_AS"/>
</dbReference>
<evidence type="ECO:0000256" key="10">
    <source>
        <dbReference type="RuleBase" id="RU361185"/>
    </source>
</evidence>
<protein>
    <recommendedName>
        <fullName evidence="9">Glucosidase II subunit alpha</fullName>
    </recommendedName>
</protein>
<dbReference type="InterPro" id="IPR011013">
    <property type="entry name" value="Gal_mutarotase_sf_dom"/>
</dbReference>
<dbReference type="GO" id="GO:0005783">
    <property type="term" value="C:endoplasmic reticulum"/>
    <property type="evidence" value="ECO:0007669"/>
    <property type="project" value="UniProtKB-SubCell"/>
</dbReference>
<reference evidence="15" key="1">
    <citation type="submission" date="2022-03" db="EMBL/GenBank/DDBJ databases">
        <authorList>
            <person name="Sayadi A."/>
        </authorList>
    </citation>
    <scope>NUCLEOTIDE SEQUENCE</scope>
</reference>
<evidence type="ECO:0000313" key="15">
    <source>
        <dbReference type="EMBL" id="CAH1964844.1"/>
    </source>
</evidence>
<dbReference type="GO" id="GO:0005975">
    <property type="term" value="P:carbohydrate metabolic process"/>
    <property type="evidence" value="ECO:0007669"/>
    <property type="project" value="InterPro"/>
</dbReference>
<feature type="chain" id="PRO_5040360856" description="Glucosidase II subunit alpha" evidence="11">
    <location>
        <begin position="19"/>
        <end position="879"/>
    </location>
</feature>
<evidence type="ECO:0000259" key="14">
    <source>
        <dbReference type="Pfam" id="PF21365"/>
    </source>
</evidence>
<dbReference type="InterPro" id="IPR017853">
    <property type="entry name" value="GH"/>
</dbReference>
<keyword evidence="7" id="KW-0325">Glycoprotein</keyword>
<dbReference type="PANTHER" id="PTHR22762:SF54">
    <property type="entry name" value="BCDNA.GH04962"/>
    <property type="match status" value="1"/>
</dbReference>
<dbReference type="CDD" id="cd06603">
    <property type="entry name" value="GH31_GANC_GANAB_alpha"/>
    <property type="match status" value="1"/>
</dbReference>
<evidence type="ECO:0000256" key="2">
    <source>
        <dbReference type="ARBA" id="ARBA00004833"/>
    </source>
</evidence>
<dbReference type="SUPFAM" id="SSF51445">
    <property type="entry name" value="(Trans)glycosidases"/>
    <property type="match status" value="1"/>
</dbReference>
<dbReference type="GO" id="GO:0006491">
    <property type="term" value="P:N-glycan processing"/>
    <property type="evidence" value="ECO:0007669"/>
    <property type="project" value="TreeGrafter"/>
</dbReference>